<name>A0A5B7FFE6_PORTR</name>
<gene>
    <name evidence="1" type="ORF">E2C01_039697</name>
</gene>
<reference evidence="1 2" key="1">
    <citation type="submission" date="2019-05" db="EMBL/GenBank/DDBJ databases">
        <title>Another draft genome of Portunus trituberculatus and its Hox gene families provides insights of decapod evolution.</title>
        <authorList>
            <person name="Jeong J.-H."/>
            <person name="Song I."/>
            <person name="Kim S."/>
            <person name="Choi T."/>
            <person name="Kim D."/>
            <person name="Ryu S."/>
            <person name="Kim W."/>
        </authorList>
    </citation>
    <scope>NUCLEOTIDE SEQUENCE [LARGE SCALE GENOMIC DNA]</scope>
    <source>
        <tissue evidence="1">Muscle</tissue>
    </source>
</reference>
<organism evidence="1 2">
    <name type="scientific">Portunus trituberculatus</name>
    <name type="common">Swimming crab</name>
    <name type="synonym">Neptunus trituberculatus</name>
    <dbReference type="NCBI Taxonomy" id="210409"/>
    <lineage>
        <taxon>Eukaryota</taxon>
        <taxon>Metazoa</taxon>
        <taxon>Ecdysozoa</taxon>
        <taxon>Arthropoda</taxon>
        <taxon>Crustacea</taxon>
        <taxon>Multicrustacea</taxon>
        <taxon>Malacostraca</taxon>
        <taxon>Eumalacostraca</taxon>
        <taxon>Eucarida</taxon>
        <taxon>Decapoda</taxon>
        <taxon>Pleocyemata</taxon>
        <taxon>Brachyura</taxon>
        <taxon>Eubrachyura</taxon>
        <taxon>Portunoidea</taxon>
        <taxon>Portunidae</taxon>
        <taxon>Portuninae</taxon>
        <taxon>Portunus</taxon>
    </lineage>
</organism>
<accession>A0A5B7FFE6</accession>
<keyword evidence="2" id="KW-1185">Reference proteome</keyword>
<dbReference type="AlphaFoldDB" id="A0A5B7FFE6"/>
<comment type="caution">
    <text evidence="1">The sequence shown here is derived from an EMBL/GenBank/DDBJ whole genome shotgun (WGS) entry which is preliminary data.</text>
</comment>
<evidence type="ECO:0000313" key="1">
    <source>
        <dbReference type="EMBL" id="MPC45991.1"/>
    </source>
</evidence>
<evidence type="ECO:0000313" key="2">
    <source>
        <dbReference type="Proteomes" id="UP000324222"/>
    </source>
</evidence>
<dbReference type="Proteomes" id="UP000324222">
    <property type="component" value="Unassembled WGS sequence"/>
</dbReference>
<protein>
    <submittedName>
        <fullName evidence="1">Uncharacterized protein</fullName>
    </submittedName>
</protein>
<proteinExistence type="predicted"/>
<sequence length="65" mass="7739">MIRDILMAVRSTKWAVTTKAPVRREEHDASLGKSYKCRDHVMMPQASKRNLCRCHRNRHFCVQRK</sequence>
<dbReference type="EMBL" id="VSRR010006985">
    <property type="protein sequence ID" value="MPC45991.1"/>
    <property type="molecule type" value="Genomic_DNA"/>
</dbReference>